<evidence type="ECO:0000256" key="9">
    <source>
        <dbReference type="ARBA" id="ARBA00022801"/>
    </source>
</evidence>
<dbReference type="AlphaFoldDB" id="A0A922ME53"/>
<comment type="similarity">
    <text evidence="2">Belongs to the MCM family.</text>
</comment>
<keyword evidence="9" id="KW-0378">Hydrolase</keyword>
<dbReference type="Pfam" id="PF14551">
    <property type="entry name" value="MCM_N"/>
    <property type="match status" value="1"/>
</dbReference>
<dbReference type="Pfam" id="PF17207">
    <property type="entry name" value="MCM_OB"/>
    <property type="match status" value="1"/>
</dbReference>
<evidence type="ECO:0000256" key="17">
    <source>
        <dbReference type="SAM" id="MobiDB-lite"/>
    </source>
</evidence>
<dbReference type="PRINTS" id="PR01657">
    <property type="entry name" value="MCMFAMILY"/>
</dbReference>
<evidence type="ECO:0000256" key="8">
    <source>
        <dbReference type="ARBA" id="ARBA00022771"/>
    </source>
</evidence>
<sequence>MSSPAPDTPSERDGARSRMTSPARDYEMFEDESAILGDNPEEEEDDGEELFNDNMEADYRPMPALDRYDAEDLDEEDYDPMSIQDRVAAEQELRRRDREEGRNRRDDRDLLYDESDEESTGAPRAKRRRAAEKAAMGTDEQVEEGIESIENLEDTKGYTTKEFKNFLRTYTNSKGQFVYKERIRRMCEHNQASFHVEFDVLARREQVAKDIVLQIFPSYERVTSEIHVRISDLPLIEELRTFRKLHLNQLVRTVGVITATTGVLPQLSVVKYDCNRCGYILGPFVQTQNSEVRPGSCPECQSAGPFMVNMEQTVYRNYQKVTIQESPGRIPAGRIPRSKDCILLADLCDRCKPGDEVDLTGIYTNNYDGSLNTEQGFPVFATVIIANYIVVKDCKHIVESLTDEDVANIVKLSKDPRIGERIVQSIAPSIYGHDYIKRGLALALFGGEPKNPGDKHKVRGDINVLICGDPGTAKSQFLKYTEKIAPRAIFTTGQGASAVGLTAYVRKNPTTRDWTLEAGALVLADRGVCLIDEFDKMNDADRTSIHEAMEQQSISISKAGIVTSLHARFVVSSHIRHHPTQRGTALEDSNTPDPEFVLQQDLLKKYIVYARENVHPKLQMYSQLRQESLATGSLPITVRHIESVIRMSEAHARMHLRPQVSEEDVNMAIRTMLESFVETQKYSVMRAMRQTFQKYLSYKKDHSELLYYILRQLTMDQLAYMRGLHNHSQSTIEISERDLLERARQINISDLKPFYDSRIFKMNSFTYDAKRKVIVHVLPDTPSSAAS</sequence>
<feature type="compositionally biased region" description="Acidic residues" evidence="17">
    <location>
        <begin position="69"/>
        <end position="79"/>
    </location>
</feature>
<organism evidence="19 20">
    <name type="scientific">Spodoptera exigua</name>
    <name type="common">Beet armyworm</name>
    <name type="synonym">Noctua fulgens</name>
    <dbReference type="NCBI Taxonomy" id="7107"/>
    <lineage>
        <taxon>Eukaryota</taxon>
        <taxon>Metazoa</taxon>
        <taxon>Ecdysozoa</taxon>
        <taxon>Arthropoda</taxon>
        <taxon>Hexapoda</taxon>
        <taxon>Insecta</taxon>
        <taxon>Pterygota</taxon>
        <taxon>Neoptera</taxon>
        <taxon>Endopterygota</taxon>
        <taxon>Lepidoptera</taxon>
        <taxon>Glossata</taxon>
        <taxon>Ditrysia</taxon>
        <taxon>Noctuoidea</taxon>
        <taxon>Noctuidae</taxon>
        <taxon>Amphipyrinae</taxon>
        <taxon>Spodoptera</taxon>
    </lineage>
</organism>
<keyword evidence="13" id="KW-0238">DNA-binding</keyword>
<dbReference type="EC" id="3.6.4.12" evidence="3"/>
<evidence type="ECO:0000256" key="15">
    <source>
        <dbReference type="ARBA" id="ARBA00023306"/>
    </source>
</evidence>
<evidence type="ECO:0000256" key="14">
    <source>
        <dbReference type="ARBA" id="ARBA00023242"/>
    </source>
</evidence>
<dbReference type="InterPro" id="IPR012340">
    <property type="entry name" value="NA-bd_OB-fold"/>
</dbReference>
<feature type="compositionally biased region" description="Acidic residues" evidence="17">
    <location>
        <begin position="28"/>
        <end position="51"/>
    </location>
</feature>
<dbReference type="InterPro" id="IPR031327">
    <property type="entry name" value="MCM"/>
</dbReference>
<evidence type="ECO:0000256" key="11">
    <source>
        <dbReference type="ARBA" id="ARBA00022833"/>
    </source>
</evidence>
<dbReference type="GO" id="GO:0003697">
    <property type="term" value="F:single-stranded DNA binding"/>
    <property type="evidence" value="ECO:0007669"/>
    <property type="project" value="TreeGrafter"/>
</dbReference>
<dbReference type="InterPro" id="IPR001208">
    <property type="entry name" value="MCM_dom"/>
</dbReference>
<keyword evidence="5" id="KW-0235">DNA replication</keyword>
<dbReference type="GO" id="GO:0000727">
    <property type="term" value="P:double-strand break repair via break-induced replication"/>
    <property type="evidence" value="ECO:0007669"/>
    <property type="project" value="TreeGrafter"/>
</dbReference>
<dbReference type="GO" id="GO:0017116">
    <property type="term" value="F:single-stranded DNA helicase activity"/>
    <property type="evidence" value="ECO:0007669"/>
    <property type="project" value="TreeGrafter"/>
</dbReference>
<dbReference type="InterPro" id="IPR033762">
    <property type="entry name" value="MCM_OB"/>
</dbReference>
<dbReference type="Pfam" id="PF00493">
    <property type="entry name" value="MCM"/>
    <property type="match status" value="1"/>
</dbReference>
<dbReference type="GO" id="GO:1902975">
    <property type="term" value="P:mitotic DNA replication initiation"/>
    <property type="evidence" value="ECO:0007669"/>
    <property type="project" value="TreeGrafter"/>
</dbReference>
<dbReference type="SUPFAM" id="SSF52540">
    <property type="entry name" value="P-loop containing nucleoside triphosphate hydrolases"/>
    <property type="match status" value="1"/>
</dbReference>
<keyword evidence="11" id="KW-0862">Zinc</keyword>
<name>A0A922ME53_SPOEX</name>
<evidence type="ECO:0000313" key="19">
    <source>
        <dbReference type="EMBL" id="KAH9635232.1"/>
    </source>
</evidence>
<evidence type="ECO:0000256" key="5">
    <source>
        <dbReference type="ARBA" id="ARBA00022705"/>
    </source>
</evidence>
<feature type="region of interest" description="Disordered" evidence="17">
    <location>
        <begin position="1"/>
        <end position="143"/>
    </location>
</feature>
<evidence type="ECO:0000256" key="6">
    <source>
        <dbReference type="ARBA" id="ARBA00022723"/>
    </source>
</evidence>
<dbReference type="FunFam" id="2.20.28.10:FF:000002">
    <property type="entry name" value="DNA helicase"/>
    <property type="match status" value="1"/>
</dbReference>
<dbReference type="Pfam" id="PF12619">
    <property type="entry name" value="MCM2_N"/>
    <property type="match status" value="1"/>
</dbReference>
<keyword evidence="12" id="KW-0067">ATP-binding</keyword>
<dbReference type="Gene3D" id="3.40.50.300">
    <property type="entry name" value="P-loop containing nucleotide triphosphate hydrolases"/>
    <property type="match status" value="2"/>
</dbReference>
<dbReference type="PANTHER" id="PTHR11630:SF44">
    <property type="entry name" value="DNA REPLICATION LICENSING FACTOR MCM2"/>
    <property type="match status" value="1"/>
</dbReference>
<evidence type="ECO:0000256" key="13">
    <source>
        <dbReference type="ARBA" id="ARBA00023125"/>
    </source>
</evidence>
<keyword evidence="14" id="KW-0539">Nucleus</keyword>
<gene>
    <name evidence="19" type="ORF">HF086_013259</name>
</gene>
<keyword evidence="15" id="KW-0131">Cell cycle</keyword>
<dbReference type="SUPFAM" id="SSF50249">
    <property type="entry name" value="Nucleic acid-binding proteins"/>
    <property type="match status" value="1"/>
</dbReference>
<feature type="domain" description="MCM C-terminal AAA(+) ATPase" evidence="18">
    <location>
        <begin position="418"/>
        <end position="571"/>
    </location>
</feature>
<evidence type="ECO:0000256" key="1">
    <source>
        <dbReference type="ARBA" id="ARBA00004123"/>
    </source>
</evidence>
<feature type="compositionally biased region" description="Basic and acidic residues" evidence="17">
    <location>
        <begin position="87"/>
        <end position="111"/>
    </location>
</feature>
<evidence type="ECO:0000256" key="16">
    <source>
        <dbReference type="ARBA" id="ARBA00074927"/>
    </source>
</evidence>
<reference evidence="19" key="1">
    <citation type="journal article" date="2021" name="G3 (Bethesda)">
        <title>Genome and transcriptome analysis of the beet armyworm Spodoptera exigua reveals targets for pest control. .</title>
        <authorList>
            <person name="Simon S."/>
            <person name="Breeschoten T."/>
            <person name="Jansen H.J."/>
            <person name="Dirks R.P."/>
            <person name="Schranz M.E."/>
            <person name="Ros V.I.D."/>
        </authorList>
    </citation>
    <scope>NUCLEOTIDE SEQUENCE</scope>
    <source>
        <strain evidence="19">TB_SE_WUR_2020</strain>
    </source>
</reference>
<dbReference type="Gene3D" id="2.40.50.140">
    <property type="entry name" value="Nucleic acid-binding proteins"/>
    <property type="match status" value="1"/>
</dbReference>
<dbReference type="Pfam" id="PF17855">
    <property type="entry name" value="MCM_lid"/>
    <property type="match status" value="1"/>
</dbReference>
<evidence type="ECO:0000256" key="3">
    <source>
        <dbReference type="ARBA" id="ARBA00012551"/>
    </source>
</evidence>
<accession>A0A922ME53</accession>
<dbReference type="InterPro" id="IPR027925">
    <property type="entry name" value="MCM_N"/>
</dbReference>
<dbReference type="Gene3D" id="2.20.28.10">
    <property type="match status" value="1"/>
</dbReference>
<evidence type="ECO:0000256" key="12">
    <source>
        <dbReference type="ARBA" id="ARBA00022840"/>
    </source>
</evidence>
<proteinExistence type="inferred from homology"/>
<dbReference type="GO" id="GO:0005524">
    <property type="term" value="F:ATP binding"/>
    <property type="evidence" value="ECO:0007669"/>
    <property type="project" value="UniProtKB-KW"/>
</dbReference>
<comment type="subcellular location">
    <subcellularLocation>
        <location evidence="1">Nucleus</location>
    </subcellularLocation>
</comment>
<dbReference type="GO" id="GO:0042555">
    <property type="term" value="C:MCM complex"/>
    <property type="evidence" value="ECO:0007669"/>
    <property type="project" value="InterPro"/>
</dbReference>
<evidence type="ECO:0000313" key="20">
    <source>
        <dbReference type="Proteomes" id="UP000814243"/>
    </source>
</evidence>
<evidence type="ECO:0000256" key="10">
    <source>
        <dbReference type="ARBA" id="ARBA00022806"/>
    </source>
</evidence>
<dbReference type="EMBL" id="JACEFF010000567">
    <property type="protein sequence ID" value="KAH9635232.1"/>
    <property type="molecule type" value="Genomic_DNA"/>
</dbReference>
<dbReference type="Pfam" id="PF23669">
    <property type="entry name" value="WHD_MCM2"/>
    <property type="match status" value="1"/>
</dbReference>
<protein>
    <recommendedName>
        <fullName evidence="4">DNA replication licensing factor MCM2</fullName>
        <ecNumber evidence="3">3.6.4.12</ecNumber>
    </recommendedName>
    <alternativeName>
        <fullName evidence="16">DNA replication licensing factor mcm2</fullName>
    </alternativeName>
</protein>
<dbReference type="GO" id="GO:0008270">
    <property type="term" value="F:zinc ion binding"/>
    <property type="evidence" value="ECO:0007669"/>
    <property type="project" value="UniProtKB-KW"/>
</dbReference>
<evidence type="ECO:0000259" key="18">
    <source>
        <dbReference type="PROSITE" id="PS50051"/>
    </source>
</evidence>
<dbReference type="InterPro" id="IPR041562">
    <property type="entry name" value="MCM_lid"/>
</dbReference>
<dbReference type="InterPro" id="IPR008045">
    <property type="entry name" value="MCM2"/>
</dbReference>
<evidence type="ECO:0000256" key="7">
    <source>
        <dbReference type="ARBA" id="ARBA00022741"/>
    </source>
</evidence>
<keyword evidence="7" id="KW-0547">Nucleotide-binding</keyword>
<dbReference type="Proteomes" id="UP000814243">
    <property type="component" value="Unassembled WGS sequence"/>
</dbReference>
<dbReference type="SMART" id="SM00350">
    <property type="entry name" value="MCM"/>
    <property type="match status" value="1"/>
</dbReference>
<evidence type="ECO:0000256" key="4">
    <source>
        <dbReference type="ARBA" id="ARBA00018925"/>
    </source>
</evidence>
<comment type="caution">
    <text evidence="19">The sequence shown here is derived from an EMBL/GenBank/DDBJ whole genome shotgun (WGS) entry which is preliminary data.</text>
</comment>
<keyword evidence="6" id="KW-0479">Metal-binding</keyword>
<dbReference type="InterPro" id="IPR059098">
    <property type="entry name" value="WHD_MCM2"/>
</dbReference>
<dbReference type="InterPro" id="IPR018525">
    <property type="entry name" value="MCM_CS"/>
</dbReference>
<dbReference type="PRINTS" id="PR01658">
    <property type="entry name" value="MCMPROTEIN2"/>
</dbReference>
<evidence type="ECO:0000256" key="2">
    <source>
        <dbReference type="ARBA" id="ARBA00008010"/>
    </source>
</evidence>
<dbReference type="GO" id="GO:0005634">
    <property type="term" value="C:nucleus"/>
    <property type="evidence" value="ECO:0007669"/>
    <property type="project" value="UniProtKB-SubCell"/>
</dbReference>
<keyword evidence="8" id="KW-0863">Zinc-finger</keyword>
<dbReference type="PROSITE" id="PS50051">
    <property type="entry name" value="MCM_2"/>
    <property type="match status" value="1"/>
</dbReference>
<keyword evidence="10" id="KW-0347">Helicase</keyword>
<dbReference type="GO" id="GO:0016787">
    <property type="term" value="F:hydrolase activity"/>
    <property type="evidence" value="ECO:0007669"/>
    <property type="project" value="UniProtKB-KW"/>
</dbReference>
<dbReference type="InterPro" id="IPR027417">
    <property type="entry name" value="P-loop_NTPase"/>
</dbReference>
<dbReference type="GO" id="GO:0043138">
    <property type="term" value="F:3'-5' DNA helicase activity"/>
    <property type="evidence" value="ECO:0007669"/>
    <property type="project" value="TreeGrafter"/>
</dbReference>
<dbReference type="PANTHER" id="PTHR11630">
    <property type="entry name" value="DNA REPLICATION LICENSING FACTOR MCM FAMILY MEMBER"/>
    <property type="match status" value="1"/>
</dbReference>
<dbReference type="Gene3D" id="3.30.1640.10">
    <property type="entry name" value="mini-chromosome maintenance (MCM) complex, chain A, domain 1"/>
    <property type="match status" value="2"/>
</dbReference>
<dbReference type="PROSITE" id="PS00847">
    <property type="entry name" value="MCM_1"/>
    <property type="match status" value="1"/>
</dbReference>